<reference evidence="2" key="1">
    <citation type="submission" date="2020-05" db="EMBL/GenBank/DDBJ databases">
        <authorList>
            <person name="Chiriac C."/>
            <person name="Salcher M."/>
            <person name="Ghai R."/>
            <person name="Kavagutti S V."/>
        </authorList>
    </citation>
    <scope>NUCLEOTIDE SEQUENCE</scope>
</reference>
<dbReference type="EMBL" id="CAEZTS010000023">
    <property type="protein sequence ID" value="CAB4571405.1"/>
    <property type="molecule type" value="Genomic_DNA"/>
</dbReference>
<dbReference type="Gene3D" id="3.40.50.1820">
    <property type="entry name" value="alpha/beta hydrolase"/>
    <property type="match status" value="1"/>
</dbReference>
<feature type="domain" description="Serine aminopeptidase S33" evidence="1">
    <location>
        <begin position="52"/>
        <end position="165"/>
    </location>
</feature>
<name>A0A6J6E803_9ZZZZ</name>
<dbReference type="InterPro" id="IPR029058">
    <property type="entry name" value="AB_hydrolase_fold"/>
</dbReference>
<gene>
    <name evidence="2" type="ORF">UFOPK1722_00408</name>
</gene>
<protein>
    <submittedName>
        <fullName evidence="2">Unannotated protein</fullName>
    </submittedName>
</protein>
<organism evidence="2">
    <name type="scientific">freshwater metagenome</name>
    <dbReference type="NCBI Taxonomy" id="449393"/>
    <lineage>
        <taxon>unclassified sequences</taxon>
        <taxon>metagenomes</taxon>
        <taxon>ecological metagenomes</taxon>
    </lineage>
</organism>
<dbReference type="PANTHER" id="PTHR42103:SF2">
    <property type="entry name" value="AB HYDROLASE-1 DOMAIN-CONTAINING PROTEIN"/>
    <property type="match status" value="1"/>
</dbReference>
<dbReference type="SUPFAM" id="SSF53474">
    <property type="entry name" value="alpha/beta-Hydrolases"/>
    <property type="match status" value="1"/>
</dbReference>
<proteinExistence type="predicted"/>
<evidence type="ECO:0000313" key="2">
    <source>
        <dbReference type="EMBL" id="CAB4571405.1"/>
    </source>
</evidence>
<evidence type="ECO:0000259" key="1">
    <source>
        <dbReference type="Pfam" id="PF12146"/>
    </source>
</evidence>
<dbReference type="PANTHER" id="PTHR42103">
    <property type="entry name" value="ALPHA/BETA-HYDROLASES SUPERFAMILY PROTEIN"/>
    <property type="match status" value="1"/>
</dbReference>
<dbReference type="AlphaFoldDB" id="A0A6J6E803"/>
<accession>A0A6J6E803</accession>
<sequence>MSIETVTLTTIDGVPIAADIATAAVDRPIRGGVVLAHPHPLYGGDRFNPVIDALFRALPEHGFHAVRFDFRGAGDSGGDHDDGDSERLDVAAAVDFLAPFSDDIWSIGYSFGSIVAMNVVEPRVSGWIAVAPPLADGSPVLAGRDPRPKLLLVPEHDQFCPTSSARERSREWPNTTIDEVAGTDHFLQGRLSSVVENAVGFLEGFSPSTPT</sequence>
<dbReference type="InterPro" id="IPR022742">
    <property type="entry name" value="Hydrolase_4"/>
</dbReference>
<dbReference type="Pfam" id="PF12146">
    <property type="entry name" value="Hydrolase_4"/>
    <property type="match status" value="1"/>
</dbReference>